<evidence type="ECO:0000313" key="7">
    <source>
        <dbReference type="EMBL" id="AZV78037.1"/>
    </source>
</evidence>
<dbReference type="InterPro" id="IPR005119">
    <property type="entry name" value="LysR_subst-bd"/>
</dbReference>
<evidence type="ECO:0000256" key="3">
    <source>
        <dbReference type="ARBA" id="ARBA00023125"/>
    </source>
</evidence>
<feature type="domain" description="HTH lysR-type" evidence="6">
    <location>
        <begin position="1"/>
        <end position="58"/>
    </location>
</feature>
<dbReference type="InterPro" id="IPR036388">
    <property type="entry name" value="WH-like_DNA-bd_sf"/>
</dbReference>
<dbReference type="Pfam" id="PF00126">
    <property type="entry name" value="HTH_1"/>
    <property type="match status" value="1"/>
</dbReference>
<evidence type="ECO:0000313" key="8">
    <source>
        <dbReference type="Proteomes" id="UP000283063"/>
    </source>
</evidence>
<evidence type="ECO:0000256" key="5">
    <source>
        <dbReference type="SAM" id="Coils"/>
    </source>
</evidence>
<dbReference type="SUPFAM" id="SSF46785">
    <property type="entry name" value="Winged helix' DNA-binding domain"/>
    <property type="match status" value="1"/>
</dbReference>
<dbReference type="GO" id="GO:0043565">
    <property type="term" value="F:sequence-specific DNA binding"/>
    <property type="evidence" value="ECO:0007669"/>
    <property type="project" value="TreeGrafter"/>
</dbReference>
<dbReference type="AlphaFoldDB" id="A0A3T0N212"/>
<dbReference type="PANTHER" id="PTHR30537">
    <property type="entry name" value="HTH-TYPE TRANSCRIPTIONAL REGULATOR"/>
    <property type="match status" value="1"/>
</dbReference>
<keyword evidence="5" id="KW-0175">Coiled coil</keyword>
<protein>
    <submittedName>
        <fullName evidence="7">LysR family transcriptional regulator</fullName>
    </submittedName>
</protein>
<dbReference type="InterPro" id="IPR058163">
    <property type="entry name" value="LysR-type_TF_proteobact-type"/>
</dbReference>
<name>A0A3T0N212_9RHOB</name>
<dbReference type="GO" id="GO:0006351">
    <property type="term" value="P:DNA-templated transcription"/>
    <property type="evidence" value="ECO:0007669"/>
    <property type="project" value="TreeGrafter"/>
</dbReference>
<dbReference type="GO" id="GO:0003700">
    <property type="term" value="F:DNA-binding transcription factor activity"/>
    <property type="evidence" value="ECO:0007669"/>
    <property type="project" value="InterPro"/>
</dbReference>
<dbReference type="OrthoDB" id="9812435at2"/>
<evidence type="ECO:0000259" key="6">
    <source>
        <dbReference type="PROSITE" id="PS50931"/>
    </source>
</evidence>
<dbReference type="Pfam" id="PF03466">
    <property type="entry name" value="LysR_substrate"/>
    <property type="match status" value="1"/>
</dbReference>
<keyword evidence="2" id="KW-0805">Transcription regulation</keyword>
<dbReference type="SUPFAM" id="SSF53850">
    <property type="entry name" value="Periplasmic binding protein-like II"/>
    <property type="match status" value="1"/>
</dbReference>
<dbReference type="KEGG" id="sedi:EBB79_09125"/>
<dbReference type="PANTHER" id="PTHR30537:SF30">
    <property type="entry name" value="TRANSCRIPTIONAL REGULATOR-RELATED"/>
    <property type="match status" value="1"/>
</dbReference>
<dbReference type="PROSITE" id="PS50931">
    <property type="entry name" value="HTH_LYSR"/>
    <property type="match status" value="1"/>
</dbReference>
<keyword evidence="4" id="KW-0804">Transcription</keyword>
<evidence type="ECO:0000256" key="2">
    <source>
        <dbReference type="ARBA" id="ARBA00023015"/>
    </source>
</evidence>
<dbReference type="Gene3D" id="1.10.10.10">
    <property type="entry name" value="Winged helix-like DNA-binding domain superfamily/Winged helix DNA-binding domain"/>
    <property type="match status" value="1"/>
</dbReference>
<keyword evidence="8" id="KW-1185">Reference proteome</keyword>
<sequence>MLSTLPLTFVTIAEKGSITLAADELSLAKSAVSQNLKRLEEQLSVKLANRTTRKLTLTPAGERYYARCKEVLALSQRASTEMEAFGATPSGPITITAPHAMMAPVVAPALAQVVQKYPLLRPTVIADDQRLDLVAGGIDLSISVGALADSSLKARKVGALRDILCASPDLLRDTPTDGLSGLQMLPYISHIREPRLVEHKLQNRTTRKPLNVFFQPTFHCNTVESLVAFAREGLGVALLPDLAIRKEIESGDLVEVFPDHVLEEKPVYAVHAYENLTPKSVMEVIGAVQERLLKNRQPS</sequence>
<dbReference type="RefSeq" id="WP_127748595.1">
    <property type="nucleotide sequence ID" value="NZ_CP033219.1"/>
</dbReference>
<dbReference type="InterPro" id="IPR036390">
    <property type="entry name" value="WH_DNA-bd_sf"/>
</dbReference>
<dbReference type="FunFam" id="1.10.10.10:FF:000001">
    <property type="entry name" value="LysR family transcriptional regulator"/>
    <property type="match status" value="1"/>
</dbReference>
<reference evidence="7 8" key="1">
    <citation type="submission" date="2018-10" db="EMBL/GenBank/DDBJ databases">
        <title>Parasedimentitalea marina sp. nov., a psychrophilic bacterium isolated from deep seawater of the New Britain Trench.</title>
        <authorList>
            <person name="Cao J."/>
        </authorList>
    </citation>
    <scope>NUCLEOTIDE SEQUENCE [LARGE SCALE GENOMIC DNA]</scope>
    <source>
        <strain evidence="7 8">W43</strain>
    </source>
</reference>
<organism evidence="7 8">
    <name type="scientific">Parasedimentitalea marina</name>
    <dbReference type="NCBI Taxonomy" id="2483033"/>
    <lineage>
        <taxon>Bacteria</taxon>
        <taxon>Pseudomonadati</taxon>
        <taxon>Pseudomonadota</taxon>
        <taxon>Alphaproteobacteria</taxon>
        <taxon>Rhodobacterales</taxon>
        <taxon>Paracoccaceae</taxon>
        <taxon>Parasedimentitalea</taxon>
    </lineage>
</organism>
<gene>
    <name evidence="7" type="ORF">EBB79_09125</name>
</gene>
<keyword evidence="3" id="KW-0238">DNA-binding</keyword>
<dbReference type="Proteomes" id="UP000283063">
    <property type="component" value="Chromosome"/>
</dbReference>
<accession>A0A3T0N212</accession>
<evidence type="ECO:0000256" key="1">
    <source>
        <dbReference type="ARBA" id="ARBA00009437"/>
    </source>
</evidence>
<proteinExistence type="inferred from homology"/>
<feature type="coiled-coil region" evidence="5">
    <location>
        <begin position="22"/>
        <end position="49"/>
    </location>
</feature>
<dbReference type="InterPro" id="IPR000847">
    <property type="entry name" value="LysR_HTH_N"/>
</dbReference>
<comment type="similarity">
    <text evidence="1">Belongs to the LysR transcriptional regulatory family.</text>
</comment>
<dbReference type="CDD" id="cd08422">
    <property type="entry name" value="PBP2_CrgA_like"/>
    <property type="match status" value="1"/>
</dbReference>
<dbReference type="Gene3D" id="3.40.190.290">
    <property type="match status" value="1"/>
</dbReference>
<evidence type="ECO:0000256" key="4">
    <source>
        <dbReference type="ARBA" id="ARBA00023163"/>
    </source>
</evidence>
<dbReference type="EMBL" id="CP033219">
    <property type="protein sequence ID" value="AZV78037.1"/>
    <property type="molecule type" value="Genomic_DNA"/>
</dbReference>